<dbReference type="InterPro" id="IPR003960">
    <property type="entry name" value="ATPase_AAA_CS"/>
</dbReference>
<dbReference type="SUPFAM" id="SSF52540">
    <property type="entry name" value="P-loop containing nucleoside triphosphate hydrolases"/>
    <property type="match status" value="1"/>
</dbReference>
<evidence type="ECO:0000313" key="12">
    <source>
        <dbReference type="Proteomes" id="UP001159364"/>
    </source>
</evidence>
<dbReference type="InterPro" id="IPR027417">
    <property type="entry name" value="P-loop_NTPase"/>
</dbReference>
<dbReference type="Pfam" id="PF14363">
    <property type="entry name" value="AAA_assoc"/>
    <property type="match status" value="1"/>
</dbReference>
<evidence type="ECO:0000259" key="10">
    <source>
        <dbReference type="SMART" id="SM00382"/>
    </source>
</evidence>
<evidence type="ECO:0000256" key="5">
    <source>
        <dbReference type="ARBA" id="ARBA00022840"/>
    </source>
</evidence>
<evidence type="ECO:0000256" key="6">
    <source>
        <dbReference type="ARBA" id="ARBA00022842"/>
    </source>
</evidence>
<reference evidence="11 12" key="1">
    <citation type="submission" date="2021-09" db="EMBL/GenBank/DDBJ databases">
        <title>Genomic insights and catalytic innovation underlie evolution of tropane alkaloids biosynthesis.</title>
        <authorList>
            <person name="Wang Y.-J."/>
            <person name="Tian T."/>
            <person name="Huang J.-P."/>
            <person name="Huang S.-X."/>
        </authorList>
    </citation>
    <scope>NUCLEOTIDE SEQUENCE [LARGE SCALE GENOMIC DNA]</scope>
    <source>
        <strain evidence="11">KIB-2018</strain>
        <tissue evidence="11">Leaf</tissue>
    </source>
</reference>
<dbReference type="GO" id="GO:0016887">
    <property type="term" value="F:ATP hydrolysis activity"/>
    <property type="evidence" value="ECO:0007669"/>
    <property type="project" value="InterPro"/>
</dbReference>
<evidence type="ECO:0000313" key="11">
    <source>
        <dbReference type="EMBL" id="KAJ8753589.1"/>
    </source>
</evidence>
<protein>
    <recommendedName>
        <fullName evidence="10">AAA+ ATPase domain-containing protein</fullName>
    </recommendedName>
</protein>
<accession>A0AAV8SNM7</accession>
<dbReference type="InterPro" id="IPR058017">
    <property type="entry name" value="At3g28540-like_C"/>
</dbReference>
<dbReference type="PANTHER" id="PTHR23070">
    <property type="entry name" value="BCS1 AAA-TYPE ATPASE"/>
    <property type="match status" value="1"/>
</dbReference>
<evidence type="ECO:0000256" key="9">
    <source>
        <dbReference type="SAM" id="MobiDB-lite"/>
    </source>
</evidence>
<comment type="catalytic activity">
    <reaction evidence="7">
        <text>ATP + H2O = ADP + phosphate + H(+)</text>
        <dbReference type="Rhea" id="RHEA:13065"/>
        <dbReference type="ChEBI" id="CHEBI:15377"/>
        <dbReference type="ChEBI" id="CHEBI:15378"/>
        <dbReference type="ChEBI" id="CHEBI:30616"/>
        <dbReference type="ChEBI" id="CHEBI:43474"/>
        <dbReference type="ChEBI" id="CHEBI:456216"/>
    </reaction>
</comment>
<dbReference type="Pfam" id="PF00004">
    <property type="entry name" value="AAA"/>
    <property type="match status" value="1"/>
</dbReference>
<feature type="region of interest" description="Disordered" evidence="9">
    <location>
        <begin position="319"/>
        <end position="339"/>
    </location>
</feature>
<sequence length="546" mass="62313">MMIPPQLMTQTWATMGSTIASFMLFWAIFQQYCPHEVRRYFERCTHRIMNFFNPYIKITIHEYTGDRLKRSEAFAAVEAYLSVNSSKSAKRLKAEMGRGNNNLVLSMDEHERVTDEFKGVKVWWVSGKVATSSQSLYPQPERRYYRLSFHKSHRETITESYLKHLVTEGKEIKVRSRQRKLYTNSSGHRWPSFKQTVWSHITFEHPATFDTMALEPKIKEEIIDDLVTFSQSKDFYARIGKTWKRGYLLYGPPGTGKSTMIAAMANLLNYDVYDLELTAVKDNTELRKLLIETTGKSIIVIEDIDCSLDLTGQRKKKADKSSEDDKLDKEAARKEPKEDTTSKVTLSGLLNFIDGLWSACGGERIIVFTTNYVEKLDPALIRRGRMDKHIGLSYCSFEAFKVLAKNYLELKQHAMFETIQGLMKETKITPADVAENLMPKSPLDGVEKCLSNLIRALEETKAAAAAKERELAADKEKAGKESCRKQAEKEGVDGETAENIFQKEAAMEQENGNSEKHKQKEEVDGETYEASVGKNEPPQENGNCVM</sequence>
<dbReference type="InterPro" id="IPR025753">
    <property type="entry name" value="AAA_N_dom"/>
</dbReference>
<feature type="compositionally biased region" description="Basic and acidic residues" evidence="9">
    <location>
        <begin position="473"/>
        <end position="492"/>
    </location>
</feature>
<name>A0AAV8SNM7_9ROSI</name>
<proteinExistence type="inferred from homology"/>
<dbReference type="Pfam" id="PF25568">
    <property type="entry name" value="AAA_lid_At3g28540"/>
    <property type="match status" value="1"/>
</dbReference>
<dbReference type="CDD" id="cd19510">
    <property type="entry name" value="RecA-like_BCS1"/>
    <property type="match status" value="1"/>
</dbReference>
<dbReference type="EMBL" id="JAIWQS010000010">
    <property type="protein sequence ID" value="KAJ8753589.1"/>
    <property type="molecule type" value="Genomic_DNA"/>
</dbReference>
<keyword evidence="6" id="KW-0460">Magnesium</keyword>
<evidence type="ECO:0000256" key="8">
    <source>
        <dbReference type="RuleBase" id="RU003651"/>
    </source>
</evidence>
<keyword evidence="12" id="KW-1185">Reference proteome</keyword>
<dbReference type="AlphaFoldDB" id="A0AAV8SNM7"/>
<dbReference type="InterPro" id="IPR003593">
    <property type="entry name" value="AAA+_ATPase"/>
</dbReference>
<dbReference type="Proteomes" id="UP001159364">
    <property type="component" value="Linkage Group LG10"/>
</dbReference>
<comment type="cofactor">
    <cofactor evidence="1">
        <name>Mg(2+)</name>
        <dbReference type="ChEBI" id="CHEBI:18420"/>
    </cofactor>
</comment>
<keyword evidence="4" id="KW-0378">Hydrolase</keyword>
<dbReference type="InterPro" id="IPR050747">
    <property type="entry name" value="Mitochondrial_chaperone_BCS1"/>
</dbReference>
<evidence type="ECO:0000256" key="4">
    <source>
        <dbReference type="ARBA" id="ARBA00022801"/>
    </source>
</evidence>
<dbReference type="SMART" id="SM00382">
    <property type="entry name" value="AAA"/>
    <property type="match status" value="1"/>
</dbReference>
<organism evidence="11 12">
    <name type="scientific">Erythroxylum novogranatense</name>
    <dbReference type="NCBI Taxonomy" id="1862640"/>
    <lineage>
        <taxon>Eukaryota</taxon>
        <taxon>Viridiplantae</taxon>
        <taxon>Streptophyta</taxon>
        <taxon>Embryophyta</taxon>
        <taxon>Tracheophyta</taxon>
        <taxon>Spermatophyta</taxon>
        <taxon>Magnoliopsida</taxon>
        <taxon>eudicotyledons</taxon>
        <taxon>Gunneridae</taxon>
        <taxon>Pentapetalae</taxon>
        <taxon>rosids</taxon>
        <taxon>fabids</taxon>
        <taxon>Malpighiales</taxon>
        <taxon>Erythroxylaceae</taxon>
        <taxon>Erythroxylum</taxon>
    </lineage>
</organism>
<keyword evidence="3 8" id="KW-0547">Nucleotide-binding</keyword>
<comment type="similarity">
    <text evidence="2">Belongs to the AAA ATPase family. BCS1 subfamily.</text>
</comment>
<dbReference type="PROSITE" id="PS00674">
    <property type="entry name" value="AAA"/>
    <property type="match status" value="1"/>
</dbReference>
<feature type="compositionally biased region" description="Basic and acidic residues" evidence="9">
    <location>
        <begin position="513"/>
        <end position="522"/>
    </location>
</feature>
<dbReference type="Gene3D" id="6.10.280.40">
    <property type="match status" value="1"/>
</dbReference>
<evidence type="ECO:0000256" key="1">
    <source>
        <dbReference type="ARBA" id="ARBA00001946"/>
    </source>
</evidence>
<dbReference type="GO" id="GO:0005524">
    <property type="term" value="F:ATP binding"/>
    <property type="evidence" value="ECO:0007669"/>
    <property type="project" value="UniProtKB-KW"/>
</dbReference>
<keyword evidence="5 8" id="KW-0067">ATP-binding</keyword>
<evidence type="ECO:0000256" key="7">
    <source>
        <dbReference type="ARBA" id="ARBA00049360"/>
    </source>
</evidence>
<dbReference type="FunFam" id="3.40.50.300:FF:001122">
    <property type="entry name" value="AAA-ATPase ASD, mitochondrial"/>
    <property type="match status" value="1"/>
</dbReference>
<dbReference type="GO" id="GO:0006950">
    <property type="term" value="P:response to stress"/>
    <property type="evidence" value="ECO:0007669"/>
    <property type="project" value="UniProtKB-ARBA"/>
</dbReference>
<feature type="domain" description="AAA+ ATPase" evidence="10">
    <location>
        <begin position="243"/>
        <end position="396"/>
    </location>
</feature>
<gene>
    <name evidence="11" type="ORF">K2173_022830</name>
</gene>
<dbReference type="InterPro" id="IPR003959">
    <property type="entry name" value="ATPase_AAA_core"/>
</dbReference>
<dbReference type="Gene3D" id="3.40.50.300">
    <property type="entry name" value="P-loop containing nucleotide triphosphate hydrolases"/>
    <property type="match status" value="1"/>
</dbReference>
<evidence type="ECO:0000256" key="2">
    <source>
        <dbReference type="ARBA" id="ARBA00007448"/>
    </source>
</evidence>
<comment type="caution">
    <text evidence="11">The sequence shown here is derived from an EMBL/GenBank/DDBJ whole genome shotgun (WGS) entry which is preliminary data.</text>
</comment>
<feature type="region of interest" description="Disordered" evidence="9">
    <location>
        <begin position="473"/>
        <end position="546"/>
    </location>
</feature>
<evidence type="ECO:0000256" key="3">
    <source>
        <dbReference type="ARBA" id="ARBA00022741"/>
    </source>
</evidence>